<accession>A0AAE1CFB3</accession>
<dbReference type="Gene3D" id="2.120.10.70">
    <property type="entry name" value="Fucose-specific lectin"/>
    <property type="match status" value="1"/>
</dbReference>
<feature type="transmembrane region" description="Helical" evidence="2">
    <location>
        <begin position="110"/>
        <end position="132"/>
    </location>
</feature>
<keyword evidence="4" id="KW-1185">Reference proteome</keyword>
<comment type="caution">
    <text evidence="3">The sequence shown here is derived from an EMBL/GenBank/DDBJ whole genome shotgun (WGS) entry which is preliminary data.</text>
</comment>
<evidence type="ECO:0000256" key="1">
    <source>
        <dbReference type="SAM" id="MobiDB-lite"/>
    </source>
</evidence>
<dbReference type="Proteomes" id="UP001270362">
    <property type="component" value="Unassembled WGS sequence"/>
</dbReference>
<keyword evidence="2" id="KW-1133">Transmembrane helix</keyword>
<feature type="region of interest" description="Disordered" evidence="1">
    <location>
        <begin position="66"/>
        <end position="98"/>
    </location>
</feature>
<evidence type="ECO:0008006" key="5">
    <source>
        <dbReference type="Google" id="ProtNLM"/>
    </source>
</evidence>
<reference evidence="3" key="2">
    <citation type="submission" date="2023-06" db="EMBL/GenBank/DDBJ databases">
        <authorList>
            <consortium name="Lawrence Berkeley National Laboratory"/>
            <person name="Haridas S."/>
            <person name="Hensen N."/>
            <person name="Bonometti L."/>
            <person name="Westerberg I."/>
            <person name="Brannstrom I.O."/>
            <person name="Guillou S."/>
            <person name="Cros-Aarteil S."/>
            <person name="Calhoun S."/>
            <person name="Kuo A."/>
            <person name="Mondo S."/>
            <person name="Pangilinan J."/>
            <person name="Riley R."/>
            <person name="Labutti K."/>
            <person name="Andreopoulos B."/>
            <person name="Lipzen A."/>
            <person name="Chen C."/>
            <person name="Yanf M."/>
            <person name="Daum C."/>
            <person name="Ng V."/>
            <person name="Clum A."/>
            <person name="Steindorff A."/>
            <person name="Ohm R."/>
            <person name="Martin F."/>
            <person name="Silar P."/>
            <person name="Natvig D."/>
            <person name="Lalanne C."/>
            <person name="Gautier V."/>
            <person name="Ament-Velasquez S.L."/>
            <person name="Kruys A."/>
            <person name="Hutchinson M.I."/>
            <person name="Powell A.J."/>
            <person name="Barry K."/>
            <person name="Miller A.N."/>
            <person name="Grigoriev I.V."/>
            <person name="Debuchy R."/>
            <person name="Gladieux P."/>
            <person name="Thoren M.H."/>
            <person name="Johannesson H."/>
        </authorList>
    </citation>
    <scope>NUCLEOTIDE SEQUENCE</scope>
    <source>
        <strain evidence="3">CBS 314.62</strain>
    </source>
</reference>
<evidence type="ECO:0000256" key="2">
    <source>
        <dbReference type="SAM" id="Phobius"/>
    </source>
</evidence>
<feature type="compositionally biased region" description="Basic and acidic residues" evidence="1">
    <location>
        <begin position="79"/>
        <end position="95"/>
    </location>
</feature>
<dbReference type="AlphaFoldDB" id="A0AAE1CFB3"/>
<organism evidence="3 4">
    <name type="scientific">Podospora appendiculata</name>
    <dbReference type="NCBI Taxonomy" id="314037"/>
    <lineage>
        <taxon>Eukaryota</taxon>
        <taxon>Fungi</taxon>
        <taxon>Dikarya</taxon>
        <taxon>Ascomycota</taxon>
        <taxon>Pezizomycotina</taxon>
        <taxon>Sordariomycetes</taxon>
        <taxon>Sordariomycetidae</taxon>
        <taxon>Sordariales</taxon>
        <taxon>Podosporaceae</taxon>
        <taxon>Podospora</taxon>
    </lineage>
</organism>
<keyword evidence="2" id="KW-0812">Transmembrane</keyword>
<evidence type="ECO:0000313" key="3">
    <source>
        <dbReference type="EMBL" id="KAK3692123.1"/>
    </source>
</evidence>
<keyword evidence="2" id="KW-0472">Membrane</keyword>
<name>A0AAE1CFB3_9PEZI</name>
<gene>
    <name evidence="3" type="ORF">B0T22DRAFT_446473</name>
</gene>
<sequence>MFGFDWATMSDLTSRRSLPELGDTSIRAELEGTSSQGNPVLTELQVILHAVSDGWRGWHDWGSGTTGRAELGIENGHPTAHEGSEKGRQDQEGSKRPPLWVLRRNKRAGVYLLIATLITCCAILGGIVGGTLKNRLSNPVSQQTPPTTGGILHTSTLAAATWQDRNTMTVYYAVFFQENSGALVVSQWNSSIKSWNTASISAALEARGVSINALKGTTLAVGYPDVVTDPETGFLIQLHYVSPQNQLQHIFNNSTNDPSRWQAPAMVYPNVPPAVPGGQISIYFDYCSTNCSGLYSSIVLYEDGAQNLVMLKKEEPTILWLPVQAPFVTPMPNAAFSTAKFGTADGVDSLGQKIYVDVSPYMMEYTLFRTEPQTWSNGNGAFPLSTATDYQSPRIAATAFHPDSSSDLEKMLVTALSSDGTITVHWSNSTAGPSSTWQSKALASPAGVSALAVHGGMRAYCIEQGEIMEFSIDRADPSS</sequence>
<evidence type="ECO:0000313" key="4">
    <source>
        <dbReference type="Proteomes" id="UP001270362"/>
    </source>
</evidence>
<dbReference type="EMBL" id="JAULSO010000001">
    <property type="protein sequence ID" value="KAK3692123.1"/>
    <property type="molecule type" value="Genomic_DNA"/>
</dbReference>
<protein>
    <recommendedName>
        <fullName evidence="5">Fucose-specific lectin</fullName>
    </recommendedName>
</protein>
<reference evidence="3" key="1">
    <citation type="journal article" date="2023" name="Mol. Phylogenet. Evol.">
        <title>Genome-scale phylogeny and comparative genomics of the fungal order Sordariales.</title>
        <authorList>
            <person name="Hensen N."/>
            <person name="Bonometti L."/>
            <person name="Westerberg I."/>
            <person name="Brannstrom I.O."/>
            <person name="Guillou S."/>
            <person name="Cros-Aarteil S."/>
            <person name="Calhoun S."/>
            <person name="Haridas S."/>
            <person name="Kuo A."/>
            <person name="Mondo S."/>
            <person name="Pangilinan J."/>
            <person name="Riley R."/>
            <person name="LaButti K."/>
            <person name="Andreopoulos B."/>
            <person name="Lipzen A."/>
            <person name="Chen C."/>
            <person name="Yan M."/>
            <person name="Daum C."/>
            <person name="Ng V."/>
            <person name="Clum A."/>
            <person name="Steindorff A."/>
            <person name="Ohm R.A."/>
            <person name="Martin F."/>
            <person name="Silar P."/>
            <person name="Natvig D.O."/>
            <person name="Lalanne C."/>
            <person name="Gautier V."/>
            <person name="Ament-Velasquez S.L."/>
            <person name="Kruys A."/>
            <person name="Hutchinson M.I."/>
            <person name="Powell A.J."/>
            <person name="Barry K."/>
            <person name="Miller A.N."/>
            <person name="Grigoriev I.V."/>
            <person name="Debuchy R."/>
            <person name="Gladieux P."/>
            <person name="Hiltunen Thoren M."/>
            <person name="Johannesson H."/>
        </authorList>
    </citation>
    <scope>NUCLEOTIDE SEQUENCE</scope>
    <source>
        <strain evidence="3">CBS 314.62</strain>
    </source>
</reference>
<proteinExistence type="predicted"/>
<dbReference type="SUPFAM" id="SSF89372">
    <property type="entry name" value="Fucose-specific lectin"/>
    <property type="match status" value="1"/>
</dbReference>